<evidence type="ECO:0000256" key="2">
    <source>
        <dbReference type="SAM" id="Phobius"/>
    </source>
</evidence>
<dbReference type="Proteomes" id="UP001527925">
    <property type="component" value="Unassembled WGS sequence"/>
</dbReference>
<accession>A0ABR4NCU5</accession>
<comment type="caution">
    <text evidence="3">The sequence shown here is derived from an EMBL/GenBank/DDBJ whole genome shotgun (WGS) entry which is preliminary data.</text>
</comment>
<feature type="transmembrane region" description="Helical" evidence="2">
    <location>
        <begin position="170"/>
        <end position="187"/>
    </location>
</feature>
<dbReference type="EMBL" id="JADGIZ020000011">
    <property type="protein sequence ID" value="KAL2917342.1"/>
    <property type="molecule type" value="Genomic_DNA"/>
</dbReference>
<feature type="transmembrane region" description="Helical" evidence="2">
    <location>
        <begin position="45"/>
        <end position="64"/>
    </location>
</feature>
<evidence type="ECO:0000313" key="3">
    <source>
        <dbReference type="EMBL" id="KAL2917342.1"/>
    </source>
</evidence>
<feature type="region of interest" description="Disordered" evidence="1">
    <location>
        <begin position="329"/>
        <end position="363"/>
    </location>
</feature>
<keyword evidence="2" id="KW-0812">Transmembrane</keyword>
<evidence type="ECO:0000313" key="4">
    <source>
        <dbReference type="Proteomes" id="UP001527925"/>
    </source>
</evidence>
<feature type="transmembrane region" description="Helical" evidence="2">
    <location>
        <begin position="240"/>
        <end position="258"/>
    </location>
</feature>
<dbReference type="PANTHER" id="PTHR39470:SF1">
    <property type="entry name" value="CHORISMATE SYNTHASE PROTEIN"/>
    <property type="match status" value="1"/>
</dbReference>
<organism evidence="3 4">
    <name type="scientific">Polyrhizophydium stewartii</name>
    <dbReference type="NCBI Taxonomy" id="2732419"/>
    <lineage>
        <taxon>Eukaryota</taxon>
        <taxon>Fungi</taxon>
        <taxon>Fungi incertae sedis</taxon>
        <taxon>Chytridiomycota</taxon>
        <taxon>Chytridiomycota incertae sedis</taxon>
        <taxon>Chytridiomycetes</taxon>
        <taxon>Rhizophydiales</taxon>
        <taxon>Rhizophydiales incertae sedis</taxon>
        <taxon>Polyrhizophydium</taxon>
    </lineage>
</organism>
<proteinExistence type="predicted"/>
<sequence length="363" mass="39127">MSDLVSVFGTIALSVGFFKLLELVAKRRAGGGAAAPRRPQSRGDWLAQVCLVGAAASFASFGFLSRDPNLLTALGLGTDRGPQTMLDLSLRFQSHMRQRFPGWPAAYAAGHDAEPGPAVDKVRAVEQLFDRLRKSEAARNEYDHCGHAAFTSCGWCAEHGDYAAVALPPIVAQYGAVLLVIYAASVLSHRKLPLCKQALYLVIFVAFADCFALFSSQLSLSRTALKGYLMIVDSQFNQLHLLRNLVFAAFAAYGYFVGLDETLTDAEIVASIAYKAHQNVFLLEKTILLNDRVLSDPQTGQILVQARVDQAQRRTAEALAAAVAALETEVQQGSAPGIESASSSGLESDSDDAEETPLEKKTK</sequence>
<evidence type="ECO:0000256" key="1">
    <source>
        <dbReference type="SAM" id="MobiDB-lite"/>
    </source>
</evidence>
<keyword evidence="2" id="KW-1133">Transmembrane helix</keyword>
<gene>
    <name evidence="3" type="ORF">HK105_203006</name>
</gene>
<protein>
    <submittedName>
        <fullName evidence="3">Uncharacterized protein</fullName>
    </submittedName>
</protein>
<reference evidence="3 4" key="1">
    <citation type="submission" date="2023-09" db="EMBL/GenBank/DDBJ databases">
        <title>Pangenome analysis of Batrachochytrium dendrobatidis and related Chytrids.</title>
        <authorList>
            <person name="Yacoub M.N."/>
            <person name="Stajich J.E."/>
            <person name="James T.Y."/>
        </authorList>
    </citation>
    <scope>NUCLEOTIDE SEQUENCE [LARGE SCALE GENOMIC DNA]</scope>
    <source>
        <strain evidence="3 4">JEL0888</strain>
    </source>
</reference>
<feature type="transmembrane region" description="Helical" evidence="2">
    <location>
        <begin position="199"/>
        <end position="220"/>
    </location>
</feature>
<keyword evidence="2" id="KW-0472">Membrane</keyword>
<name>A0ABR4NCU5_9FUNG</name>
<dbReference type="PANTHER" id="PTHR39470">
    <property type="entry name" value="CHROMOSOME 10, WHOLE GENOME SHOTGUN SEQUENCE"/>
    <property type="match status" value="1"/>
</dbReference>
<feature type="transmembrane region" description="Helical" evidence="2">
    <location>
        <begin position="6"/>
        <end position="25"/>
    </location>
</feature>
<keyword evidence="4" id="KW-1185">Reference proteome</keyword>